<dbReference type="GO" id="GO:0003700">
    <property type="term" value="F:DNA-binding transcription factor activity"/>
    <property type="evidence" value="ECO:0007669"/>
    <property type="project" value="InterPro"/>
</dbReference>
<keyword evidence="4" id="KW-1185">Reference proteome</keyword>
<dbReference type="Proteomes" id="UP001164472">
    <property type="component" value="Chromosome"/>
</dbReference>
<dbReference type="SMART" id="SM00422">
    <property type="entry name" value="HTH_MERR"/>
    <property type="match status" value="1"/>
</dbReference>
<dbReference type="PROSITE" id="PS50937">
    <property type="entry name" value="HTH_MERR_2"/>
    <property type="match status" value="1"/>
</dbReference>
<sequence length="278" mass="30989">MKDTRSPLNVIAQHAPHLNTEGVKAPPEDKEYTIDELARASESTTRNIRAYQERGILPPPTLKGRKGYYSNAHYSRLRLIADLLDRGYTLSTVGDLLNALEQGIDLRNFMGIESALTSPWTDEEPVVIAVAELMTMFDNKISPEAIGKAMALDLVQLENDGSSVRVRSMRTLKAGAELVATGIPFEDLLDIIRMLRGNVERVAGELVKLVSEHVLSPYEEDSMPPKEDLPKLAELIWRLRPLAEMAVHAELARAMENAANHFLGDKLEKMIEQLDPPK</sequence>
<dbReference type="InterPro" id="IPR009061">
    <property type="entry name" value="DNA-bd_dom_put_sf"/>
</dbReference>
<evidence type="ECO:0000313" key="4">
    <source>
        <dbReference type="Proteomes" id="UP001164472"/>
    </source>
</evidence>
<dbReference type="GO" id="GO:0003677">
    <property type="term" value="F:DNA binding"/>
    <property type="evidence" value="ECO:0007669"/>
    <property type="project" value="UniProtKB-KW"/>
</dbReference>
<dbReference type="PANTHER" id="PTHR30204:SF93">
    <property type="entry name" value="HTH MERR-TYPE DOMAIN-CONTAINING PROTEIN"/>
    <property type="match status" value="1"/>
</dbReference>
<protein>
    <submittedName>
        <fullName evidence="3">MerR family transcriptional regulator</fullName>
    </submittedName>
</protein>
<name>A0A9E8HHL7_9ALTE</name>
<dbReference type="Pfam" id="PF13411">
    <property type="entry name" value="MerR_1"/>
    <property type="match status" value="1"/>
</dbReference>
<feature type="domain" description="HTH merR-type" evidence="2">
    <location>
        <begin position="31"/>
        <end position="99"/>
    </location>
</feature>
<dbReference type="RefSeq" id="WP_251812601.1">
    <property type="nucleotide sequence ID" value="NZ_CP101527.1"/>
</dbReference>
<organism evidence="3 4">
    <name type="scientific">Alkalimarinus sediminis</name>
    <dbReference type="NCBI Taxonomy" id="1632866"/>
    <lineage>
        <taxon>Bacteria</taxon>
        <taxon>Pseudomonadati</taxon>
        <taxon>Pseudomonadota</taxon>
        <taxon>Gammaproteobacteria</taxon>
        <taxon>Alteromonadales</taxon>
        <taxon>Alteromonadaceae</taxon>
        <taxon>Alkalimarinus</taxon>
    </lineage>
</organism>
<dbReference type="KEGG" id="asem:NNL22_15730"/>
<dbReference type="InterPro" id="IPR047057">
    <property type="entry name" value="MerR_fam"/>
</dbReference>
<evidence type="ECO:0000313" key="3">
    <source>
        <dbReference type="EMBL" id="UZW74455.1"/>
    </source>
</evidence>
<keyword evidence="1" id="KW-0238">DNA-binding</keyword>
<gene>
    <name evidence="3" type="ORF">NNL22_15730</name>
</gene>
<proteinExistence type="predicted"/>
<evidence type="ECO:0000256" key="1">
    <source>
        <dbReference type="ARBA" id="ARBA00023125"/>
    </source>
</evidence>
<dbReference type="Gene3D" id="1.10.1660.10">
    <property type="match status" value="1"/>
</dbReference>
<dbReference type="InterPro" id="IPR000551">
    <property type="entry name" value="MerR-type_HTH_dom"/>
</dbReference>
<dbReference type="EMBL" id="CP101527">
    <property type="protein sequence ID" value="UZW74455.1"/>
    <property type="molecule type" value="Genomic_DNA"/>
</dbReference>
<dbReference type="AlphaFoldDB" id="A0A9E8HHL7"/>
<dbReference type="PANTHER" id="PTHR30204">
    <property type="entry name" value="REDOX-CYCLING DRUG-SENSING TRANSCRIPTIONAL ACTIVATOR SOXR"/>
    <property type="match status" value="1"/>
</dbReference>
<dbReference type="SUPFAM" id="SSF46955">
    <property type="entry name" value="Putative DNA-binding domain"/>
    <property type="match status" value="1"/>
</dbReference>
<reference evidence="3" key="1">
    <citation type="submission" date="2022-07" db="EMBL/GenBank/DDBJ databases">
        <title>Alkalimarinus sp. nov., isolated from gut of a Alitta virens.</title>
        <authorList>
            <person name="Yang A.I."/>
            <person name="Shin N.-R."/>
        </authorList>
    </citation>
    <scope>NUCLEOTIDE SEQUENCE</scope>
    <source>
        <strain evidence="3">FA028</strain>
    </source>
</reference>
<accession>A0A9E8HHL7</accession>
<evidence type="ECO:0000259" key="2">
    <source>
        <dbReference type="PROSITE" id="PS50937"/>
    </source>
</evidence>